<evidence type="ECO:0000313" key="1">
    <source>
        <dbReference type="EMBL" id="EMF82185.1"/>
    </source>
</evidence>
<reference evidence="1 2" key="1">
    <citation type="submission" date="2013-01" db="EMBL/GenBank/DDBJ databases">
        <authorList>
            <person name="Harkins D.M."/>
            <person name="Durkin A.S."/>
            <person name="Brinkac L.M."/>
            <person name="Haft D.H."/>
            <person name="Selengut J.D."/>
            <person name="Sanka R."/>
            <person name="DePew J."/>
            <person name="Purushe J."/>
            <person name="Tulsiani S.M."/>
            <person name="Graham G.C."/>
            <person name="Burns M.-A."/>
            <person name="Dohnt M.F."/>
            <person name="Smythe L.D."/>
            <person name="McKay D.B."/>
            <person name="Craig S.B."/>
            <person name="Vinetz J.M."/>
            <person name="Sutton G.G."/>
            <person name="Nierman W.C."/>
            <person name="Fouts D.E."/>
        </authorList>
    </citation>
    <scope>NUCLEOTIDE SEQUENCE [LARGE SCALE GENOMIC DNA]</scope>
    <source>
        <strain evidence="1 2">LT2116</strain>
    </source>
</reference>
<comment type="caution">
    <text evidence="1">The sequence shown here is derived from an EMBL/GenBank/DDBJ whole genome shotgun (WGS) entry which is preliminary data.</text>
</comment>
<evidence type="ECO:0000313" key="2">
    <source>
        <dbReference type="Proteomes" id="UP000011770"/>
    </source>
</evidence>
<name>M3H0C6_9LEPT</name>
<dbReference type="EMBL" id="AHOR02000026">
    <property type="protein sequence ID" value="EMF82185.1"/>
    <property type="molecule type" value="Genomic_DNA"/>
</dbReference>
<protein>
    <submittedName>
        <fullName evidence="1">Uncharacterized protein</fullName>
    </submittedName>
</protein>
<organism evidence="1 2">
    <name type="scientific">Leptospira weilii serovar Topaz str. LT2116</name>
    <dbReference type="NCBI Taxonomy" id="1088540"/>
    <lineage>
        <taxon>Bacteria</taxon>
        <taxon>Pseudomonadati</taxon>
        <taxon>Spirochaetota</taxon>
        <taxon>Spirochaetia</taxon>
        <taxon>Leptospirales</taxon>
        <taxon>Leptospiraceae</taxon>
        <taxon>Leptospira</taxon>
    </lineage>
</organism>
<proteinExistence type="predicted"/>
<dbReference type="Proteomes" id="UP000011770">
    <property type="component" value="Unassembled WGS sequence"/>
</dbReference>
<sequence>MDAFEPIEKSEERWINHCEDFLKRGKTPARWEELPDWIKTERIRKYYVELKKRIVSNESSKKHSEKI</sequence>
<accession>M3H0C6</accession>
<gene>
    <name evidence="1" type="ORF">LEP1GSC188_3375</name>
</gene>
<dbReference type="AlphaFoldDB" id="M3H0C6"/>